<evidence type="ECO:0000256" key="3">
    <source>
        <dbReference type="ARBA" id="ARBA00005795"/>
    </source>
</evidence>
<organism evidence="10 11">
    <name type="scientific">Bombardia bombarda</name>
    <dbReference type="NCBI Taxonomy" id="252184"/>
    <lineage>
        <taxon>Eukaryota</taxon>
        <taxon>Fungi</taxon>
        <taxon>Dikarya</taxon>
        <taxon>Ascomycota</taxon>
        <taxon>Pezizomycotina</taxon>
        <taxon>Sordariomycetes</taxon>
        <taxon>Sordariomycetidae</taxon>
        <taxon>Sordariales</taxon>
        <taxon>Lasiosphaeriaceae</taxon>
        <taxon>Bombardia</taxon>
    </lineage>
</organism>
<dbReference type="GO" id="GO:0000070">
    <property type="term" value="P:mitotic sister chromatid segregation"/>
    <property type="evidence" value="ECO:0007669"/>
    <property type="project" value="TreeGrafter"/>
</dbReference>
<dbReference type="PANTHER" id="PTHR14401:SF6">
    <property type="entry name" value="CENTROMERE PROTEIN K"/>
    <property type="match status" value="1"/>
</dbReference>
<evidence type="ECO:0000256" key="2">
    <source>
        <dbReference type="ARBA" id="ARBA00004584"/>
    </source>
</evidence>
<keyword evidence="7" id="KW-0137">Centromere</keyword>
<accession>A0AA39WMS3</accession>
<evidence type="ECO:0000256" key="8">
    <source>
        <dbReference type="SAM" id="Coils"/>
    </source>
</evidence>
<dbReference type="GO" id="GO:0000775">
    <property type="term" value="C:chromosome, centromeric region"/>
    <property type="evidence" value="ECO:0007669"/>
    <property type="project" value="UniProtKB-SubCell"/>
</dbReference>
<dbReference type="AlphaFoldDB" id="A0AA39WMS3"/>
<evidence type="ECO:0000256" key="1">
    <source>
        <dbReference type="ARBA" id="ARBA00004123"/>
    </source>
</evidence>
<feature type="compositionally biased region" description="Basic and acidic residues" evidence="9">
    <location>
        <begin position="232"/>
        <end position="242"/>
    </location>
</feature>
<evidence type="ECO:0000256" key="4">
    <source>
        <dbReference type="ARBA" id="ARBA00022454"/>
    </source>
</evidence>
<feature type="coiled-coil region" evidence="8">
    <location>
        <begin position="106"/>
        <end position="173"/>
    </location>
</feature>
<dbReference type="InterPro" id="IPR020993">
    <property type="entry name" value="Centromere_CenpK"/>
</dbReference>
<sequence length="334" mass="37371">MEGTSGRVGDTLHRTNMDRTLRELRRVKEETEDALNHLRASASQSRVTHASLSDLDTLEILTKAHRDVAESEPFLPLPGSVLPALLALRKTHETIVQSNEHMGSQAASLEQVNRRLEVLRADMKEQLALQAALEKRVQSLRKGLENRMETTPEQRAKERIAELKKKKSQYDMDTSRLLKLLNSFIDDQLAPMLAAEELGGPVVGDMMEIDSEELSAGFSAKGKLKKGNAQPDEDKRQRRIDDIWGPAQGQQDQPGKRKRDQGDEASAAGAEMRNLTEQLLNQLMEADGDSSAAYVKIPRESASARFLVRSKVAVFHPRDATLLRLVDFGREFDE</sequence>
<dbReference type="EMBL" id="JAULSR010000005">
    <property type="protein sequence ID" value="KAK0618283.1"/>
    <property type="molecule type" value="Genomic_DNA"/>
</dbReference>
<protein>
    <submittedName>
        <fullName evidence="10">Uncharacterized protein</fullName>
    </submittedName>
</protein>
<evidence type="ECO:0000256" key="7">
    <source>
        <dbReference type="ARBA" id="ARBA00023328"/>
    </source>
</evidence>
<evidence type="ECO:0000313" key="11">
    <source>
        <dbReference type="Proteomes" id="UP001174934"/>
    </source>
</evidence>
<dbReference type="GO" id="GO:0005634">
    <property type="term" value="C:nucleus"/>
    <property type="evidence" value="ECO:0007669"/>
    <property type="project" value="UniProtKB-SubCell"/>
</dbReference>
<keyword evidence="5 8" id="KW-0175">Coiled coil</keyword>
<comment type="similarity">
    <text evidence="3">Belongs to the CENP-K/MCM22 family.</text>
</comment>
<comment type="subcellular location">
    <subcellularLocation>
        <location evidence="2">Chromosome</location>
        <location evidence="2">Centromere</location>
    </subcellularLocation>
    <subcellularLocation>
        <location evidence="1">Nucleus</location>
    </subcellularLocation>
</comment>
<feature type="region of interest" description="Disordered" evidence="9">
    <location>
        <begin position="218"/>
        <end position="269"/>
    </location>
</feature>
<keyword evidence="11" id="KW-1185">Reference proteome</keyword>
<dbReference type="PANTHER" id="PTHR14401">
    <property type="entry name" value="CENTROMERE PROTEIN K"/>
    <property type="match status" value="1"/>
</dbReference>
<gene>
    <name evidence="10" type="ORF">B0T17DRAFT_618894</name>
</gene>
<reference evidence="10" key="1">
    <citation type="submission" date="2023-06" db="EMBL/GenBank/DDBJ databases">
        <title>Genome-scale phylogeny and comparative genomics of the fungal order Sordariales.</title>
        <authorList>
            <consortium name="Lawrence Berkeley National Laboratory"/>
            <person name="Hensen N."/>
            <person name="Bonometti L."/>
            <person name="Westerberg I."/>
            <person name="Brannstrom I.O."/>
            <person name="Guillou S."/>
            <person name="Cros-Aarteil S."/>
            <person name="Calhoun S."/>
            <person name="Haridas S."/>
            <person name="Kuo A."/>
            <person name="Mondo S."/>
            <person name="Pangilinan J."/>
            <person name="Riley R."/>
            <person name="LaButti K."/>
            <person name="Andreopoulos B."/>
            <person name="Lipzen A."/>
            <person name="Chen C."/>
            <person name="Yanf M."/>
            <person name="Daum C."/>
            <person name="Ng V."/>
            <person name="Clum A."/>
            <person name="Steindorff A."/>
            <person name="Ohm R."/>
            <person name="Martin F."/>
            <person name="Silar P."/>
            <person name="Natvig D."/>
            <person name="Lalanne C."/>
            <person name="Gautier V."/>
            <person name="Ament-velasquez S.L."/>
            <person name="Kruys A."/>
            <person name="Hutchinson M.I."/>
            <person name="Powell A.J."/>
            <person name="Barry K."/>
            <person name="Miller A.N."/>
            <person name="Grigoriev I.V."/>
            <person name="Debuchy R."/>
            <person name="Gladieux P."/>
            <person name="Thoren M.H."/>
            <person name="Johannesson H."/>
        </authorList>
    </citation>
    <scope>NUCLEOTIDE SEQUENCE</scope>
    <source>
        <strain evidence="10">SMH3391-2</strain>
    </source>
</reference>
<keyword evidence="6" id="KW-0539">Nucleus</keyword>
<evidence type="ECO:0000256" key="5">
    <source>
        <dbReference type="ARBA" id="ARBA00023054"/>
    </source>
</evidence>
<keyword evidence="4" id="KW-0158">Chromosome</keyword>
<dbReference type="Proteomes" id="UP001174934">
    <property type="component" value="Unassembled WGS sequence"/>
</dbReference>
<dbReference type="GO" id="GO:0051382">
    <property type="term" value="P:kinetochore assembly"/>
    <property type="evidence" value="ECO:0007669"/>
    <property type="project" value="InterPro"/>
</dbReference>
<evidence type="ECO:0000256" key="9">
    <source>
        <dbReference type="SAM" id="MobiDB-lite"/>
    </source>
</evidence>
<name>A0AA39WMS3_9PEZI</name>
<evidence type="ECO:0000256" key="6">
    <source>
        <dbReference type="ARBA" id="ARBA00023242"/>
    </source>
</evidence>
<comment type="caution">
    <text evidence="10">The sequence shown here is derived from an EMBL/GenBank/DDBJ whole genome shotgun (WGS) entry which is preliminary data.</text>
</comment>
<feature type="coiled-coil region" evidence="8">
    <location>
        <begin position="14"/>
        <end position="41"/>
    </location>
</feature>
<proteinExistence type="inferred from homology"/>
<evidence type="ECO:0000313" key="10">
    <source>
        <dbReference type="EMBL" id="KAK0618283.1"/>
    </source>
</evidence>